<evidence type="ECO:0000259" key="2">
    <source>
        <dbReference type="PROSITE" id="PS51648"/>
    </source>
</evidence>
<keyword evidence="4" id="KW-1185">Reference proteome</keyword>
<dbReference type="Gene3D" id="3.10.510.20">
    <property type="entry name" value="YcgL domain"/>
    <property type="match status" value="1"/>
</dbReference>
<dbReference type="PROSITE" id="PS51648">
    <property type="entry name" value="YCGL"/>
    <property type="match status" value="1"/>
</dbReference>
<evidence type="ECO:0000256" key="1">
    <source>
        <dbReference type="HAMAP-Rule" id="MF_01866"/>
    </source>
</evidence>
<proteinExistence type="inferred from homology"/>
<dbReference type="Proteomes" id="UP000654367">
    <property type="component" value="Unassembled WGS sequence"/>
</dbReference>
<dbReference type="HAMAP" id="MF_01866">
    <property type="entry name" value="UPF0745"/>
    <property type="match status" value="1"/>
</dbReference>
<reference evidence="4" key="1">
    <citation type="journal article" date="2019" name="Int. J. Syst. Evol. Microbiol.">
        <title>The Global Catalogue of Microorganisms (GCM) 10K type strain sequencing project: providing services to taxonomists for standard genome sequencing and annotation.</title>
        <authorList>
            <consortium name="The Broad Institute Genomics Platform"/>
            <consortium name="The Broad Institute Genome Sequencing Center for Infectious Disease"/>
            <person name="Wu L."/>
            <person name="Ma J."/>
        </authorList>
    </citation>
    <scope>NUCLEOTIDE SEQUENCE [LARGE SCALE GENOMIC DNA]</scope>
    <source>
        <strain evidence="4">JCM 32304</strain>
    </source>
</reference>
<organism evidence="3 4">
    <name type="scientific">Shewanella saliphila</name>
    <dbReference type="NCBI Taxonomy" id="2282698"/>
    <lineage>
        <taxon>Bacteria</taxon>
        <taxon>Pseudomonadati</taxon>
        <taxon>Pseudomonadota</taxon>
        <taxon>Gammaproteobacteria</taxon>
        <taxon>Alteromonadales</taxon>
        <taxon>Shewanellaceae</taxon>
        <taxon>Shewanella</taxon>
    </lineage>
</organism>
<comment type="caution">
    <text evidence="3">The sequence shown here is derived from an EMBL/GenBank/DDBJ whole genome shotgun (WGS) entry which is preliminary data.</text>
</comment>
<dbReference type="EMBL" id="BMQV01000017">
    <property type="protein sequence ID" value="GGP53226.1"/>
    <property type="molecule type" value="Genomic_DNA"/>
</dbReference>
<dbReference type="Pfam" id="PF05166">
    <property type="entry name" value="YcgL"/>
    <property type="match status" value="1"/>
</dbReference>
<evidence type="ECO:0000313" key="4">
    <source>
        <dbReference type="Proteomes" id="UP000654367"/>
    </source>
</evidence>
<feature type="domain" description="YcgL" evidence="2">
    <location>
        <begin position="14"/>
        <end position="98"/>
    </location>
</feature>
<sequence length="105" mass="12195">MTIKFEPLEIYTKMICAVYKSSRKADTYLFVKKRDVFDDVPEPLMEMFGTPMLVMVFPLSKRDHLGIADIDKVKSALEEKGFYLQIPPPIVNLLDQHKQEIGFKQ</sequence>
<dbReference type="SUPFAM" id="SSF160191">
    <property type="entry name" value="YcgL-like"/>
    <property type="match status" value="1"/>
</dbReference>
<name>A0ABQ2Q5P2_9GAMM</name>
<dbReference type="InterPro" id="IPR038068">
    <property type="entry name" value="YcgL-like_sf"/>
</dbReference>
<dbReference type="PANTHER" id="PTHR38109:SF1">
    <property type="entry name" value="PROTEIN YCGL"/>
    <property type="match status" value="1"/>
</dbReference>
<gene>
    <name evidence="3" type="ORF">GCM10009409_19320</name>
</gene>
<accession>A0ABQ2Q5P2</accession>
<protein>
    <recommendedName>
        <fullName evidence="1">YcgL domain-containing protein GCM10009409_19320</fullName>
    </recommendedName>
</protein>
<dbReference type="InterPro" id="IPR027354">
    <property type="entry name" value="YcgL_dom"/>
</dbReference>
<dbReference type="PANTHER" id="PTHR38109">
    <property type="entry name" value="PROTEIN YCGL"/>
    <property type="match status" value="1"/>
</dbReference>
<evidence type="ECO:0000313" key="3">
    <source>
        <dbReference type="EMBL" id="GGP53226.1"/>
    </source>
</evidence>